<evidence type="ECO:0000313" key="2">
    <source>
        <dbReference type="EMBL" id="SUZ92703.1"/>
    </source>
</evidence>
<reference evidence="2" key="1">
    <citation type="submission" date="2018-05" db="EMBL/GenBank/DDBJ databases">
        <authorList>
            <person name="Lanie J.A."/>
            <person name="Ng W.-L."/>
            <person name="Kazmierczak K.M."/>
            <person name="Andrzejewski T.M."/>
            <person name="Davidsen T.M."/>
            <person name="Wayne K.J."/>
            <person name="Tettelin H."/>
            <person name="Glass J.I."/>
            <person name="Rusch D."/>
            <person name="Podicherti R."/>
            <person name="Tsui H.-C.T."/>
            <person name="Winkler M.E."/>
        </authorList>
    </citation>
    <scope>NUCLEOTIDE SEQUENCE</scope>
</reference>
<dbReference type="SUPFAM" id="SSF53756">
    <property type="entry name" value="UDP-Glycosyltransferase/glycogen phosphorylase"/>
    <property type="match status" value="1"/>
</dbReference>
<evidence type="ECO:0000256" key="1">
    <source>
        <dbReference type="SAM" id="MobiDB-lite"/>
    </source>
</evidence>
<protein>
    <submittedName>
        <fullName evidence="2">Uncharacterized protein</fullName>
    </submittedName>
</protein>
<organism evidence="2">
    <name type="scientific">marine metagenome</name>
    <dbReference type="NCBI Taxonomy" id="408172"/>
    <lineage>
        <taxon>unclassified sequences</taxon>
        <taxon>metagenomes</taxon>
        <taxon>ecological metagenomes</taxon>
    </lineage>
</organism>
<dbReference type="Gene3D" id="3.40.50.2000">
    <property type="entry name" value="Glycogen Phosphorylase B"/>
    <property type="match status" value="1"/>
</dbReference>
<accession>A0A381RUU4</accession>
<name>A0A381RUU4_9ZZZZ</name>
<gene>
    <name evidence="2" type="ORF">METZ01_LOCUS45557</name>
</gene>
<proteinExistence type="predicted"/>
<feature type="region of interest" description="Disordered" evidence="1">
    <location>
        <begin position="346"/>
        <end position="369"/>
    </location>
</feature>
<dbReference type="EMBL" id="UINC01002082">
    <property type="protein sequence ID" value="SUZ92703.1"/>
    <property type="molecule type" value="Genomic_DNA"/>
</dbReference>
<feature type="non-terminal residue" evidence="2">
    <location>
        <position position="1"/>
    </location>
</feature>
<sequence>VNRSTAIDVLYLTDLRFPGGSSSSLVEETRAAVAAGYRVGVLHCRSSSLNAERTFHPEVRTLIDDGRLLLIRPGEPVRCGVVIVKHPTIMVEPMGGRLPVRTESVMAFIGQVPADADGTVYYEPSVVHENITEALGEAAVWHPVSPTVRSRLEGTGVPLATRDWVEVIDPGPWSTERSGPTGERPIIGRHGRPSFLKWPDDPEDLAAVYPLDGRATVRVLGGTDGLEAVLDEVPRSWEVLEFGSVDPRVFLAGVDFFVYFHHRDLVEAFGRTIIEALSAGCVAVLPPHFRDLFGEACVYAEPGDVRSLVHGMHADPVAFLEQSRRGVDEVVRRFSHQAHVDRIRDLVGGPSAHGDRAAPSGRTTQGLASQRPTVLVSCIGAGPARTAEAIRAVVAHRDRETGFSPVVVCDVAAPLVTSHLDEDLLLDAGSRWFVGSQTGIVVEPVEARESFDGEGSWENHLLEQLRRIVQRHRVSSLTVADPAAESAWLVLQTRPWSVPSPN</sequence>
<dbReference type="AlphaFoldDB" id="A0A381RUU4"/>